<dbReference type="PROSITE" id="PS00455">
    <property type="entry name" value="AMP_BINDING"/>
    <property type="match status" value="1"/>
</dbReference>
<keyword evidence="1" id="KW-0812">Transmembrane</keyword>
<sequence>MVSFRQISQLLFDKSKYDMTLGKSIPDMLRKRVAQCPNVTLQAVKNEVDKFDCYTYERVYRRALDMACQLKKMGIKHGDRVGLIADNRREWMTTDYALLSLGAIDVPRGCDSTGQEIRFILNFTECKFSFFENAKQFEKILEKPDEVPCLKHAILFDSADPALVTRAAAVGIIIHNYINLEEIARRSTSEEDRKEINDIIDNVKSDDIATIIFTSGTTGIPKGVMLTHDNFLVQCQVIKYVLPDSKEGDLWLSVLPVWHVFERAFQYFIPVLKNGCVYSKPVAARILSDMAAMHPQWMCSVPRLWDAIAKRFFSEIRKKGRLSYAFFNVAVSIGKTYWWAKDRVFGLICRYRKTIRIFDTIYAFIPFLLMIIPNAVCDLLVFRKIRAQLGGKMSGAISGGGSLQAETDAFYHAIGFKLLEGYGLTETAPVLSLRNSKKPRSGCVGEVMPCAEIKVVAEKDGRIAGSEPLPPGKWGLILARGRQVMKGYYKRPDLTEAIIDKDGWLNTGDLGMLTQDNEIKITGRAKDTIVLLGGENVEPQVIESSVCSSKYIETAVVVGQDQKYIAALIVPVKDSVLAYAEENRVVYESYEGLLQSNEIISLIRNEIDSRVNAEKGFRACERIFKFTLLEKSFTVGEEINSKMEKMRHKIVKIYARQMKKLYE</sequence>
<reference evidence="3" key="1">
    <citation type="submission" date="2020-05" db="EMBL/GenBank/DDBJ databases">
        <authorList>
            <person name="Zeng H."/>
            <person name="Chan Y.K."/>
            <person name="Watt R.M."/>
        </authorList>
    </citation>
    <scope>NUCLEOTIDE SEQUENCE</scope>
    <source>
        <strain evidence="3">ATCC 700773</strain>
    </source>
</reference>
<protein>
    <submittedName>
        <fullName evidence="3">Long-chain fatty acid--CoA ligase</fullName>
    </submittedName>
</protein>
<evidence type="ECO:0000259" key="2">
    <source>
        <dbReference type="Pfam" id="PF00501"/>
    </source>
</evidence>
<dbReference type="AlphaFoldDB" id="A0A975EZB2"/>
<dbReference type="PANTHER" id="PTHR43813:SF1">
    <property type="entry name" value="ACYL-ACTIVATING ENZYME 16, CHLOROPLASTIC-RELATED"/>
    <property type="match status" value="1"/>
</dbReference>
<dbReference type="Proteomes" id="UP000671995">
    <property type="component" value="Chromosome"/>
</dbReference>
<keyword evidence="1" id="KW-1133">Transmembrane helix</keyword>
<dbReference type="Gene3D" id="3.40.50.12780">
    <property type="entry name" value="N-terminal domain of ligase-like"/>
    <property type="match status" value="2"/>
</dbReference>
<feature type="domain" description="AMP-dependent synthetase/ligase" evidence="2">
    <location>
        <begin position="49"/>
        <end position="489"/>
    </location>
</feature>
<keyword evidence="1" id="KW-0472">Membrane</keyword>
<dbReference type="PANTHER" id="PTHR43813">
    <property type="entry name" value="ACYL-ACTIVATING ENZYME 16, CHLOROPLASTIC-RELATED"/>
    <property type="match status" value="1"/>
</dbReference>
<dbReference type="SUPFAM" id="SSF56801">
    <property type="entry name" value="Acetyl-CoA synthetase-like"/>
    <property type="match status" value="1"/>
</dbReference>
<dbReference type="RefSeq" id="WP_210118490.1">
    <property type="nucleotide sequence ID" value="NZ_CP054257.1"/>
</dbReference>
<gene>
    <name evidence="3" type="ORF">HRI96_05470</name>
</gene>
<accession>A0A975EZB2</accession>
<organism evidence="3 4">
    <name type="scientific">Treponema parvum</name>
    <dbReference type="NCBI Taxonomy" id="138851"/>
    <lineage>
        <taxon>Bacteria</taxon>
        <taxon>Pseudomonadati</taxon>
        <taxon>Spirochaetota</taxon>
        <taxon>Spirochaetia</taxon>
        <taxon>Spirochaetales</taxon>
        <taxon>Treponemataceae</taxon>
        <taxon>Treponema</taxon>
    </lineage>
</organism>
<dbReference type="EMBL" id="CP054257">
    <property type="protein sequence ID" value="QTQ11696.1"/>
    <property type="molecule type" value="Genomic_DNA"/>
</dbReference>
<dbReference type="InterPro" id="IPR000873">
    <property type="entry name" value="AMP-dep_synth/lig_dom"/>
</dbReference>
<proteinExistence type="predicted"/>
<dbReference type="GO" id="GO:0016874">
    <property type="term" value="F:ligase activity"/>
    <property type="evidence" value="ECO:0007669"/>
    <property type="project" value="UniProtKB-KW"/>
</dbReference>
<evidence type="ECO:0000313" key="3">
    <source>
        <dbReference type="EMBL" id="QTQ11696.1"/>
    </source>
</evidence>
<dbReference type="InterPro" id="IPR052987">
    <property type="entry name" value="Chloroplast_AMP-bd_Enzymes"/>
</dbReference>
<evidence type="ECO:0000313" key="4">
    <source>
        <dbReference type="Proteomes" id="UP000671995"/>
    </source>
</evidence>
<feature type="transmembrane region" description="Helical" evidence="1">
    <location>
        <begin position="360"/>
        <end position="382"/>
    </location>
</feature>
<reference evidence="3" key="2">
    <citation type="journal article" date="2021" name="Microbiol. Resour. Announc.">
        <title>Complete Genome Sequences of Three Human Oral Treponema parvum Isolates.</title>
        <authorList>
            <person name="Zeng H."/>
            <person name="Watt R.M."/>
        </authorList>
    </citation>
    <scope>NUCLEOTIDE SEQUENCE</scope>
    <source>
        <strain evidence="3">ATCC 700773</strain>
    </source>
</reference>
<evidence type="ECO:0000256" key="1">
    <source>
        <dbReference type="SAM" id="Phobius"/>
    </source>
</evidence>
<dbReference type="InterPro" id="IPR042099">
    <property type="entry name" value="ANL_N_sf"/>
</dbReference>
<dbReference type="Pfam" id="PF00501">
    <property type="entry name" value="AMP-binding"/>
    <property type="match status" value="1"/>
</dbReference>
<name>A0A975EZB2_9SPIR</name>
<keyword evidence="3" id="KW-0436">Ligase</keyword>
<dbReference type="Pfam" id="PF23562">
    <property type="entry name" value="AMP-binding_C_3"/>
    <property type="match status" value="1"/>
</dbReference>
<feature type="transmembrane region" description="Helical" evidence="1">
    <location>
        <begin position="322"/>
        <end position="340"/>
    </location>
</feature>
<dbReference type="InterPro" id="IPR020845">
    <property type="entry name" value="AMP-binding_CS"/>
</dbReference>